<name>A0A368Q225_SETIT</name>
<reference evidence="1" key="1">
    <citation type="journal article" date="2012" name="Nat. Biotechnol.">
        <title>Reference genome sequence of the model plant Setaria.</title>
        <authorList>
            <person name="Bennetzen J.L."/>
            <person name="Schmutz J."/>
            <person name="Wang H."/>
            <person name="Percifield R."/>
            <person name="Hawkins J."/>
            <person name="Pontaroli A.C."/>
            <person name="Estep M."/>
            <person name="Feng L."/>
            <person name="Vaughn J.N."/>
            <person name="Grimwood J."/>
            <person name="Jenkins J."/>
            <person name="Barry K."/>
            <person name="Lindquist E."/>
            <person name="Hellsten U."/>
            <person name="Deshpande S."/>
            <person name="Wang X."/>
            <person name="Wu X."/>
            <person name="Mitros T."/>
            <person name="Triplett J."/>
            <person name="Yang X."/>
            <person name="Ye C.Y."/>
            <person name="Mauro-Herrera M."/>
            <person name="Wang L."/>
            <person name="Li P."/>
            <person name="Sharma M."/>
            <person name="Sharma R."/>
            <person name="Ronald P.C."/>
            <person name="Panaud O."/>
            <person name="Kellogg E.A."/>
            <person name="Brutnell T.P."/>
            <person name="Doust A.N."/>
            <person name="Tuskan G.A."/>
            <person name="Rokhsar D."/>
            <person name="Devos K.M."/>
        </authorList>
    </citation>
    <scope>NUCLEOTIDE SEQUENCE [LARGE SCALE GENOMIC DNA]</scope>
    <source>
        <strain evidence="1">Yugu1</strain>
    </source>
</reference>
<accession>A0A368Q225</accession>
<reference evidence="1" key="2">
    <citation type="submission" date="2015-07" db="EMBL/GenBank/DDBJ databases">
        <authorList>
            <person name="Noorani M."/>
        </authorList>
    </citation>
    <scope>NUCLEOTIDE SEQUENCE</scope>
    <source>
        <strain evidence="1">Yugu1</strain>
    </source>
</reference>
<gene>
    <name evidence="1" type="ORF">SETIT_2G229800v2</name>
</gene>
<sequence>MTRQGVAEQGNVRACGGVAAVSGSLVDAVAHDLPRSSSFGVDTFTFHSSACTASVACRRWEPGTLAPGIARARGWEPNDVQLPVVLFDGDGERECGDACGSSTLLAMNMARSILQFRGLRPRRVSSVVLQYVFLPISHHCFWESCFCSFS</sequence>
<protein>
    <submittedName>
        <fullName evidence="1">Uncharacterized protein</fullName>
    </submittedName>
</protein>
<organism evidence="1">
    <name type="scientific">Setaria italica</name>
    <name type="common">Foxtail millet</name>
    <name type="synonym">Panicum italicum</name>
    <dbReference type="NCBI Taxonomy" id="4555"/>
    <lineage>
        <taxon>Eukaryota</taxon>
        <taxon>Viridiplantae</taxon>
        <taxon>Streptophyta</taxon>
        <taxon>Embryophyta</taxon>
        <taxon>Tracheophyta</taxon>
        <taxon>Spermatophyta</taxon>
        <taxon>Magnoliopsida</taxon>
        <taxon>Liliopsida</taxon>
        <taxon>Poales</taxon>
        <taxon>Poaceae</taxon>
        <taxon>PACMAD clade</taxon>
        <taxon>Panicoideae</taxon>
        <taxon>Panicodae</taxon>
        <taxon>Paniceae</taxon>
        <taxon>Cenchrinae</taxon>
        <taxon>Setaria</taxon>
    </lineage>
</organism>
<dbReference type="EMBL" id="CM003529">
    <property type="protein sequence ID" value="RCV11969.1"/>
    <property type="molecule type" value="Genomic_DNA"/>
</dbReference>
<dbReference type="AlphaFoldDB" id="A0A368Q225"/>
<proteinExistence type="predicted"/>
<evidence type="ECO:0000313" key="1">
    <source>
        <dbReference type="EMBL" id="RCV11969.1"/>
    </source>
</evidence>